<sequence length="74" mass="8718">KPVTLPCKHPWTFRMKGQALHSSRLRLKLRQHLTLANCLKYDLYFSYKIKFPKNTDAFSNLIGCPMCSSPYLYH</sequence>
<reference evidence="1 2" key="1">
    <citation type="submission" date="2015-09" db="EMBL/GenBank/DDBJ databases">
        <title>Trachymyrmex cornetzi WGS genome.</title>
        <authorList>
            <person name="Nygaard S."/>
            <person name="Hu H."/>
            <person name="Boomsma J."/>
            <person name="Zhang G."/>
        </authorList>
    </citation>
    <scope>NUCLEOTIDE SEQUENCE [LARGE SCALE GENOMIC DNA]</scope>
    <source>
        <strain evidence="1">Tcor2-1</strain>
        <tissue evidence="1">Whole body</tissue>
    </source>
</reference>
<feature type="non-terminal residue" evidence="1">
    <location>
        <position position="1"/>
    </location>
</feature>
<proteinExistence type="predicted"/>
<organism evidence="1 2">
    <name type="scientific">Trachymyrmex cornetzi</name>
    <dbReference type="NCBI Taxonomy" id="471704"/>
    <lineage>
        <taxon>Eukaryota</taxon>
        <taxon>Metazoa</taxon>
        <taxon>Ecdysozoa</taxon>
        <taxon>Arthropoda</taxon>
        <taxon>Hexapoda</taxon>
        <taxon>Insecta</taxon>
        <taxon>Pterygota</taxon>
        <taxon>Neoptera</taxon>
        <taxon>Endopterygota</taxon>
        <taxon>Hymenoptera</taxon>
        <taxon>Apocrita</taxon>
        <taxon>Aculeata</taxon>
        <taxon>Formicoidea</taxon>
        <taxon>Formicidae</taxon>
        <taxon>Myrmicinae</taxon>
        <taxon>Trachymyrmex</taxon>
    </lineage>
</organism>
<accession>A0A151J7R1</accession>
<name>A0A151J7R1_9HYME</name>
<dbReference type="EMBL" id="KQ979640">
    <property type="protein sequence ID" value="KYN20043.1"/>
    <property type="molecule type" value="Genomic_DNA"/>
</dbReference>
<gene>
    <name evidence="1" type="ORF">ALC57_07617</name>
</gene>
<evidence type="ECO:0000313" key="1">
    <source>
        <dbReference type="EMBL" id="KYN20043.1"/>
    </source>
</evidence>
<dbReference type="Proteomes" id="UP000078492">
    <property type="component" value="Unassembled WGS sequence"/>
</dbReference>
<keyword evidence="2" id="KW-1185">Reference proteome</keyword>
<dbReference type="AlphaFoldDB" id="A0A151J7R1"/>
<protein>
    <submittedName>
        <fullName evidence="1">Uncharacterized protein</fullName>
    </submittedName>
</protein>
<evidence type="ECO:0000313" key="2">
    <source>
        <dbReference type="Proteomes" id="UP000078492"/>
    </source>
</evidence>